<keyword evidence="4" id="KW-1185">Reference proteome</keyword>
<dbReference type="Proteomes" id="UP000091857">
    <property type="component" value="Chromosome 1"/>
</dbReference>
<sequence>MASRHPHTPLHHHCQSPSPITATSTTTTCCCSCHYNHCCIHPSPPTQQLPIDHPLLRALGSLLQQQQLPNPYPPCCNKPHTQKSNLHNIDFHTQDLRFQHLGGDQQTQSVLSSLLERINFLESSLHRFSTSSASNNYCHSSFSLREAAARVIQTHFRAFLVRRSRTLSHLQELAFIKASFNSLKSSISNKTHFNFEVISHKAMDLLDKLDSIQGGDPMVRDGKRSMSRDIVRFLEFVDGLSAMRYGYLYKPAKNVRFIRNSNKSRALNDTTACRELFGHPKETVRNGRVEKIRGSYKISGYHEEDVELEGFQQFIDNEDYDDESPKLFPNVNQGVSGVRNGVLIKSNAGKPRVKKTVSFSENGNVYRIISDNHESVLNGDGSFTEGSDSSDDHGETMDYNEIEGRKGISKGIVDDEVVKDEKAASTQSSGGERNPTRNARRGSDSENHRLCQDEYGNLLCQDEYGNLVFSAPAPVKMESRAA</sequence>
<dbReference type="EMBL" id="CM004387">
    <property type="protein sequence ID" value="OAY60248.1"/>
    <property type="molecule type" value="Genomic_DNA"/>
</dbReference>
<protein>
    <recommendedName>
        <fullName evidence="5">BAG domain-containing protein</fullName>
    </recommendedName>
</protein>
<evidence type="ECO:0000256" key="1">
    <source>
        <dbReference type="ARBA" id="ARBA00023186"/>
    </source>
</evidence>
<evidence type="ECO:0000313" key="4">
    <source>
        <dbReference type="Proteomes" id="UP000091857"/>
    </source>
</evidence>
<proteinExistence type="predicted"/>
<dbReference type="OMA" id="NTHIDSQ"/>
<dbReference type="GO" id="GO:0006457">
    <property type="term" value="P:protein folding"/>
    <property type="evidence" value="ECO:0000318"/>
    <property type="project" value="GO_Central"/>
</dbReference>
<accession>A0A2C9WKT5</accession>
<dbReference type="OrthoDB" id="1100735at2759"/>
<feature type="region of interest" description="Disordered" evidence="2">
    <location>
        <begin position="376"/>
        <end position="448"/>
    </location>
</feature>
<dbReference type="PANTHER" id="PTHR33322">
    <property type="entry name" value="BAG DOMAIN CONTAINING PROTEIN, EXPRESSED"/>
    <property type="match status" value="1"/>
</dbReference>
<gene>
    <name evidence="3" type="ORF">MANES_01G098200v8</name>
</gene>
<feature type="compositionally biased region" description="Basic and acidic residues" evidence="2">
    <location>
        <begin position="390"/>
        <end position="406"/>
    </location>
</feature>
<reference evidence="4" key="1">
    <citation type="journal article" date="2016" name="Nat. Biotechnol.">
        <title>Sequencing wild and cultivated cassava and related species reveals extensive interspecific hybridization and genetic diversity.</title>
        <authorList>
            <person name="Bredeson J.V."/>
            <person name="Lyons J.B."/>
            <person name="Prochnik S.E."/>
            <person name="Wu G.A."/>
            <person name="Ha C.M."/>
            <person name="Edsinger-Gonzales E."/>
            <person name="Grimwood J."/>
            <person name="Schmutz J."/>
            <person name="Rabbi I.Y."/>
            <person name="Egesi C."/>
            <person name="Nauluvula P."/>
            <person name="Lebot V."/>
            <person name="Ndunguru J."/>
            <person name="Mkamilo G."/>
            <person name="Bart R.S."/>
            <person name="Setter T.L."/>
            <person name="Gleadow R.M."/>
            <person name="Kulakow P."/>
            <person name="Ferguson M.E."/>
            <person name="Rounsley S."/>
            <person name="Rokhsar D.S."/>
        </authorList>
    </citation>
    <scope>NUCLEOTIDE SEQUENCE [LARGE SCALE GENOMIC DNA]</scope>
    <source>
        <strain evidence="4">cv. AM560-2</strain>
    </source>
</reference>
<evidence type="ECO:0008006" key="5">
    <source>
        <dbReference type="Google" id="ProtNLM"/>
    </source>
</evidence>
<dbReference type="InterPro" id="IPR040400">
    <property type="entry name" value="BAG5/6/7/8"/>
</dbReference>
<evidence type="ECO:0000313" key="3">
    <source>
        <dbReference type="EMBL" id="OAY60248.1"/>
    </source>
</evidence>
<keyword evidence="1" id="KW-0143">Chaperone</keyword>
<dbReference type="Gramene" id="Manes.01G098200.1.v8.1">
    <property type="protein sequence ID" value="Manes.01G098200.1.v8.1.CDS"/>
    <property type="gene ID" value="Manes.01G098200.v8.1"/>
</dbReference>
<feature type="compositionally biased region" description="Basic residues" evidence="2">
    <location>
        <begin position="1"/>
        <end position="14"/>
    </location>
</feature>
<evidence type="ECO:0000256" key="2">
    <source>
        <dbReference type="SAM" id="MobiDB-lite"/>
    </source>
</evidence>
<comment type="caution">
    <text evidence="3">The sequence shown here is derived from an EMBL/GenBank/DDBJ whole genome shotgun (WGS) entry which is preliminary data.</text>
</comment>
<name>A0A2C9WKT5_MANES</name>
<dbReference type="AlphaFoldDB" id="A0A2C9WKT5"/>
<feature type="region of interest" description="Disordered" evidence="2">
    <location>
        <begin position="1"/>
        <end position="20"/>
    </location>
</feature>
<dbReference type="PANTHER" id="PTHR33322:SF18">
    <property type="entry name" value="BAG FAMILY MOLECULAR CHAPERONE REGULATOR 8, CHLOROPLASTIC"/>
    <property type="match status" value="1"/>
</dbReference>
<organism evidence="3 4">
    <name type="scientific">Manihot esculenta</name>
    <name type="common">Cassava</name>
    <name type="synonym">Jatropha manihot</name>
    <dbReference type="NCBI Taxonomy" id="3983"/>
    <lineage>
        <taxon>Eukaryota</taxon>
        <taxon>Viridiplantae</taxon>
        <taxon>Streptophyta</taxon>
        <taxon>Embryophyta</taxon>
        <taxon>Tracheophyta</taxon>
        <taxon>Spermatophyta</taxon>
        <taxon>Magnoliopsida</taxon>
        <taxon>eudicotyledons</taxon>
        <taxon>Gunneridae</taxon>
        <taxon>Pentapetalae</taxon>
        <taxon>rosids</taxon>
        <taxon>fabids</taxon>
        <taxon>Malpighiales</taxon>
        <taxon>Euphorbiaceae</taxon>
        <taxon>Crotonoideae</taxon>
        <taxon>Manihoteae</taxon>
        <taxon>Manihot</taxon>
    </lineage>
</organism>
<dbReference type="STRING" id="3983.A0A2C9WKT5"/>